<reference evidence="3 4" key="1">
    <citation type="submission" date="2018-09" db="EMBL/GenBank/DDBJ databases">
        <title>Paenibacillus aracenensis nov. sp. isolated from a cave in southern Spain.</title>
        <authorList>
            <person name="Jurado V."/>
            <person name="Gutierrez-Patricio S."/>
            <person name="Gonzalez-Pimentel J.L."/>
            <person name="Miller A.Z."/>
            <person name="Laiz L."/>
            <person name="Saiz-Jimenez C."/>
        </authorList>
    </citation>
    <scope>NUCLEOTIDE SEQUENCE [LARGE SCALE GENOMIC DNA]</scope>
    <source>
        <strain evidence="3 4">JCM 19203</strain>
    </source>
</reference>
<dbReference type="PANTHER" id="PTHR36842:SF1">
    <property type="entry name" value="PROTEIN TOLB"/>
    <property type="match status" value="1"/>
</dbReference>
<dbReference type="Pfam" id="PF07676">
    <property type="entry name" value="PD40"/>
    <property type="match status" value="1"/>
</dbReference>
<keyword evidence="2" id="KW-0472">Membrane</keyword>
<evidence type="ECO:0000256" key="1">
    <source>
        <dbReference type="ARBA" id="ARBA00009820"/>
    </source>
</evidence>
<dbReference type="PANTHER" id="PTHR36842">
    <property type="entry name" value="PROTEIN TOLB HOMOLOG"/>
    <property type="match status" value="1"/>
</dbReference>
<dbReference type="SUPFAM" id="SSF82171">
    <property type="entry name" value="DPP6 N-terminal domain-like"/>
    <property type="match status" value="1"/>
</dbReference>
<comment type="caution">
    <text evidence="3">The sequence shown here is derived from an EMBL/GenBank/DDBJ whole genome shotgun (WGS) entry which is preliminary data.</text>
</comment>
<keyword evidence="2" id="KW-0812">Transmembrane</keyword>
<keyword evidence="4" id="KW-1185">Reference proteome</keyword>
<keyword evidence="2" id="KW-1133">Transmembrane helix</keyword>
<accession>A0A3A6PC76</accession>
<organism evidence="3 4">
    <name type="scientific">Paenibacillus pinisoli</name>
    <dbReference type="NCBI Taxonomy" id="1276110"/>
    <lineage>
        <taxon>Bacteria</taxon>
        <taxon>Bacillati</taxon>
        <taxon>Bacillota</taxon>
        <taxon>Bacilli</taxon>
        <taxon>Bacillales</taxon>
        <taxon>Paenibacillaceae</taxon>
        <taxon>Paenibacillus</taxon>
    </lineage>
</organism>
<sequence length="625" mass="70822">MHGGVEMNDKELDVLMEDFKSKLPVNEQLKAELRQSFNQRSVPRRRSRRIWAGAVALILCVVFAGNIWFNNSSVPRVEAATLHFNHSFSLLEQLGEENSSGMAEYGGTVYLPLKDRGLYAYDKKGLYPLIAGNIEFVRVSPSGKELVYVEDGSLRIYEIDSKSSRDLIMRASSQERMETPAWSPDGTHILFVQKGTGDQEAESRIMELELKSNSVKEIAIGTYPSYMADQKSILFERDNNIMSKSLGNGQETVLDSGRYPAISNDGAYIAYIKKSQGEPALEDIWVADSDFRTSKQVSHNSLAEAWDPDTGQLIEGEQQPRYTFEEPVWSHDSRQLFVYKVFHTNVVWKKLMQFEVSGKMAGPEEVVAGSIQALIYRDEDFAHSFFSYDPGYLKGTSPRQVGYRILDSGQENGKTYVDANTYLSYSDPYYEIQSTRYWLSKGDRGYLIDDMEELNNQVVTISNGEVTRAADNAASQIIFALKDMPVSGDWTNGNIYSLVYDETTGDVYFTLNRQKQQQSRMDLLKYESGTGKFAELTSLGEADATHLMIMEPEQGYVAVEMLMDGKEDTVVYDLKRQKKQVLSEVVLGAAIESVHTRFWMDGHLIYFSHMEGRDVFLQYDPESTE</sequence>
<protein>
    <recommendedName>
        <fullName evidence="5">Peptidase S9</fullName>
    </recommendedName>
</protein>
<dbReference type="InterPro" id="IPR011659">
    <property type="entry name" value="WD40"/>
</dbReference>
<dbReference type="EMBL" id="QXQB01000003">
    <property type="protein sequence ID" value="RJX38952.1"/>
    <property type="molecule type" value="Genomic_DNA"/>
</dbReference>
<evidence type="ECO:0000313" key="3">
    <source>
        <dbReference type="EMBL" id="RJX38952.1"/>
    </source>
</evidence>
<name>A0A3A6PC76_9BACL</name>
<proteinExistence type="inferred from homology"/>
<feature type="transmembrane region" description="Helical" evidence="2">
    <location>
        <begin position="50"/>
        <end position="69"/>
    </location>
</feature>
<dbReference type="InterPro" id="IPR011042">
    <property type="entry name" value="6-blade_b-propeller_TolB-like"/>
</dbReference>
<dbReference type="Gene3D" id="2.120.10.30">
    <property type="entry name" value="TolB, C-terminal domain"/>
    <property type="match status" value="1"/>
</dbReference>
<dbReference type="OrthoDB" id="2490564at2"/>
<comment type="similarity">
    <text evidence="1">Belongs to the TolB family.</text>
</comment>
<gene>
    <name evidence="3" type="ORF">D3P09_15695</name>
</gene>
<evidence type="ECO:0008006" key="5">
    <source>
        <dbReference type="Google" id="ProtNLM"/>
    </source>
</evidence>
<evidence type="ECO:0000256" key="2">
    <source>
        <dbReference type="SAM" id="Phobius"/>
    </source>
</evidence>
<dbReference type="Proteomes" id="UP000267798">
    <property type="component" value="Unassembled WGS sequence"/>
</dbReference>
<evidence type="ECO:0000313" key="4">
    <source>
        <dbReference type="Proteomes" id="UP000267798"/>
    </source>
</evidence>
<dbReference type="AlphaFoldDB" id="A0A3A6PC76"/>